<gene>
    <name evidence="6" type="ORF">EDC60_1018</name>
</gene>
<accession>A0AAX1WWQ7</accession>
<dbReference type="SUPFAM" id="SSF55073">
    <property type="entry name" value="Nucleotide cyclase"/>
    <property type="match status" value="1"/>
</dbReference>
<dbReference type="InterPro" id="IPR052155">
    <property type="entry name" value="Biofilm_reg_signaling"/>
</dbReference>
<dbReference type="NCBIfam" id="TIGR00254">
    <property type="entry name" value="GGDEF"/>
    <property type="match status" value="1"/>
</dbReference>
<dbReference type="InterPro" id="IPR013656">
    <property type="entry name" value="PAS_4"/>
</dbReference>
<evidence type="ECO:0000313" key="7">
    <source>
        <dbReference type="Proteomes" id="UP000271868"/>
    </source>
</evidence>
<dbReference type="NCBIfam" id="TIGR00229">
    <property type="entry name" value="sensory_box"/>
    <property type="match status" value="1"/>
</dbReference>
<dbReference type="PANTHER" id="PTHR44757:SF2">
    <property type="entry name" value="BIOFILM ARCHITECTURE MAINTENANCE PROTEIN MBAA"/>
    <property type="match status" value="1"/>
</dbReference>
<dbReference type="Gene3D" id="3.30.450.20">
    <property type="entry name" value="PAS domain"/>
    <property type="match status" value="2"/>
</dbReference>
<keyword evidence="7" id="KW-1185">Reference proteome</keyword>
<dbReference type="InterPro" id="IPR043128">
    <property type="entry name" value="Rev_trsase/Diguanyl_cyclase"/>
</dbReference>
<evidence type="ECO:0000259" key="5">
    <source>
        <dbReference type="PROSITE" id="PS50887"/>
    </source>
</evidence>
<keyword evidence="1" id="KW-1133">Transmembrane helix</keyword>
<reference evidence="6 7" key="1">
    <citation type="submission" date="2018-11" db="EMBL/GenBank/DDBJ databases">
        <title>Genomic Encyclopedia of Type Strains, Phase IV (KMG-IV): sequencing the most valuable type-strain genomes for metagenomic binning, comparative biology and taxonomic classification.</title>
        <authorList>
            <person name="Goeker M."/>
        </authorList>
    </citation>
    <scope>NUCLEOTIDE SEQUENCE [LARGE SCALE GENOMIC DNA]</scope>
    <source>
        <strain evidence="6 7">DSM 15985</strain>
    </source>
</reference>
<protein>
    <submittedName>
        <fullName evidence="6">Diguanylate cyclase/phosphodiesterase with PAS/PAC sensor(S)</fullName>
    </submittedName>
</protein>
<dbReference type="Pfam" id="PF13185">
    <property type="entry name" value="GAF_2"/>
    <property type="match status" value="1"/>
</dbReference>
<dbReference type="InterPro" id="IPR003018">
    <property type="entry name" value="GAF"/>
</dbReference>
<dbReference type="InterPro" id="IPR033425">
    <property type="entry name" value="MASE3"/>
</dbReference>
<dbReference type="InterPro" id="IPR000700">
    <property type="entry name" value="PAS-assoc_C"/>
</dbReference>
<evidence type="ECO:0000259" key="3">
    <source>
        <dbReference type="PROSITE" id="PS50113"/>
    </source>
</evidence>
<dbReference type="Pfam" id="PF13426">
    <property type="entry name" value="PAS_9"/>
    <property type="match status" value="1"/>
</dbReference>
<dbReference type="EMBL" id="RJVL01000002">
    <property type="protein sequence ID" value="ROR49025.1"/>
    <property type="molecule type" value="Genomic_DNA"/>
</dbReference>
<dbReference type="SMART" id="SM00091">
    <property type="entry name" value="PAS"/>
    <property type="match status" value="2"/>
</dbReference>
<dbReference type="InterPro" id="IPR001610">
    <property type="entry name" value="PAC"/>
</dbReference>
<dbReference type="PROSITE" id="PS50887">
    <property type="entry name" value="GGDEF"/>
    <property type="match status" value="1"/>
</dbReference>
<feature type="transmembrane region" description="Helical" evidence="1">
    <location>
        <begin position="76"/>
        <end position="95"/>
    </location>
</feature>
<dbReference type="PROSITE" id="PS50112">
    <property type="entry name" value="PAS"/>
    <property type="match status" value="1"/>
</dbReference>
<feature type="domain" description="PAS" evidence="2">
    <location>
        <begin position="551"/>
        <end position="597"/>
    </location>
</feature>
<evidence type="ECO:0000256" key="1">
    <source>
        <dbReference type="SAM" id="Phobius"/>
    </source>
</evidence>
<dbReference type="SUPFAM" id="SSF55785">
    <property type="entry name" value="PYP-like sensor domain (PAS domain)"/>
    <property type="match status" value="2"/>
</dbReference>
<dbReference type="Gene3D" id="3.30.70.270">
    <property type="match status" value="1"/>
</dbReference>
<dbReference type="InterPro" id="IPR035965">
    <property type="entry name" value="PAS-like_dom_sf"/>
</dbReference>
<feature type="domain" description="GGDEF" evidence="5">
    <location>
        <begin position="708"/>
        <end position="840"/>
    </location>
</feature>
<dbReference type="Pfam" id="PF17159">
    <property type="entry name" value="MASE3"/>
    <property type="match status" value="1"/>
</dbReference>
<dbReference type="CDD" id="cd01948">
    <property type="entry name" value="EAL"/>
    <property type="match status" value="1"/>
</dbReference>
<dbReference type="SMART" id="SM00065">
    <property type="entry name" value="GAF"/>
    <property type="match status" value="1"/>
</dbReference>
<dbReference type="InterPro" id="IPR029787">
    <property type="entry name" value="Nucleotide_cyclase"/>
</dbReference>
<dbReference type="Pfam" id="PF08448">
    <property type="entry name" value="PAS_4"/>
    <property type="match status" value="1"/>
</dbReference>
<sequence>MMHPAHRQEFRQSLIWFAVLLVSLWLLKTLPAPDAARGMAGYLPLHTAMEVVSIGVAAMVFSISWATQRYRPNGRVLVLGLGLLGVAVLDLTHSLSYAGMPDFVTPSDPEKAINFWLAARALAALALLWAALWPHRWNEWLGRRSRYAGLLWVALLVGAVHFVLLGHPQWLPRTFTPEAGLTPFKVRFEYALATAYVLAGVGFLTQLRHAREFGLSHLALASFTMAMSEIFFTLYANVTDVYNVAGHFYKILAYGFLYRGLFVETVQIPYLDLRAAEARQRATLNTLPDLLFEVDRKGAYLAVHANETSKLMTPLPQLLGKTLDEALPPAAAAQCFEALAEAERTGMSRGQRITLPLPLGERHFELSVSRKSAVAGQPDTFLMLSRDITPTVENEERIRSEAGLNAALLDLQQHDIHQPEADLLRRGLAHAQTLTGSALAVLYFVHDDARGTSLAACSHENAPPDMPPWETALRERRAVVTNAPHDAAAGSAPGGATARWACVPVVEGGRPRLLLGVAGKAQDYHPRDAQALQTVADALWKHTAQRRQEAVIHRLSEALDQSPSPVVITDIDASIVYVNKAFSEVSGYGAQEVLGRNPRVLQSGLTPRTTYADMWTKLPRGLPWQGELINRRKNGQVYTENASLYPVRDVFGEVTHYVAHMEDITQRREAEERIRALSNYDTLTGLLNKKAFDEQLTQAIDRADASHERVSVLWFDLDNFKLVNETLGHAAGDELLLEMGNRLRACLAPHIPVARYSGDAFTAIVPLADQAAVALLAQDALAQLQTTLQIHGHAVSVSASAGIAVYPDDARTASTLASAAEVAMYRVKQDGRNGLRFFAPEMQAHTQRSLELAAGLKDAAHRGELFLVFQPQRTLGSGALAGAEALLRWRHPRWGLVSPAEFIPIAEQSGSIVAIDFWVVEQVAQQLRAWDAAGLPPLVVAVNVSAAQFARPHFVEELVRILQRMDISPQRIEVELTEAVALKNPEQAETTIRRLHEVGFRVALDDFGTGYSSMSYLKRYAIDKLKIDQSFVRELAHQASDQAIVTAIIKMAHSLRMATIAEGVETAEQAALLQACGCDEMQGYWYSRPLEPAAFEAFVRNAQAGVELA</sequence>
<evidence type="ECO:0000259" key="2">
    <source>
        <dbReference type="PROSITE" id="PS50112"/>
    </source>
</evidence>
<feature type="domain" description="EAL" evidence="4">
    <location>
        <begin position="849"/>
        <end position="1103"/>
    </location>
</feature>
<organism evidence="6 7">
    <name type="scientific">Diaphorobacter nitroreducens</name>
    <dbReference type="NCBI Taxonomy" id="164759"/>
    <lineage>
        <taxon>Bacteria</taxon>
        <taxon>Pseudomonadati</taxon>
        <taxon>Pseudomonadota</taxon>
        <taxon>Betaproteobacteria</taxon>
        <taxon>Burkholderiales</taxon>
        <taxon>Comamonadaceae</taxon>
        <taxon>Diaphorobacter</taxon>
    </lineage>
</organism>
<dbReference type="InterPro" id="IPR035919">
    <property type="entry name" value="EAL_sf"/>
</dbReference>
<dbReference type="Proteomes" id="UP000271868">
    <property type="component" value="Unassembled WGS sequence"/>
</dbReference>
<feature type="transmembrane region" description="Helical" evidence="1">
    <location>
        <begin position="217"/>
        <end position="236"/>
    </location>
</feature>
<feature type="transmembrane region" description="Helical" evidence="1">
    <location>
        <begin position="147"/>
        <end position="167"/>
    </location>
</feature>
<dbReference type="SMART" id="SM00086">
    <property type="entry name" value="PAC"/>
    <property type="match status" value="1"/>
</dbReference>
<proteinExistence type="predicted"/>
<keyword evidence="1" id="KW-0472">Membrane</keyword>
<dbReference type="RefSeq" id="WP_123675376.1">
    <property type="nucleotide sequence ID" value="NZ_RJVL01000002.1"/>
</dbReference>
<dbReference type="Pfam" id="PF00990">
    <property type="entry name" value="GGDEF"/>
    <property type="match status" value="1"/>
</dbReference>
<dbReference type="SUPFAM" id="SSF55781">
    <property type="entry name" value="GAF domain-like"/>
    <property type="match status" value="1"/>
</dbReference>
<dbReference type="FunFam" id="3.20.20.450:FF:000001">
    <property type="entry name" value="Cyclic di-GMP phosphodiesterase yahA"/>
    <property type="match status" value="1"/>
</dbReference>
<dbReference type="PANTHER" id="PTHR44757">
    <property type="entry name" value="DIGUANYLATE CYCLASE DGCP"/>
    <property type="match status" value="1"/>
</dbReference>
<feature type="transmembrane region" description="Helical" evidence="1">
    <location>
        <begin position="115"/>
        <end position="135"/>
    </location>
</feature>
<dbReference type="CDD" id="cd01949">
    <property type="entry name" value="GGDEF"/>
    <property type="match status" value="1"/>
</dbReference>
<dbReference type="SMART" id="SM00267">
    <property type="entry name" value="GGDEF"/>
    <property type="match status" value="1"/>
</dbReference>
<dbReference type="AlphaFoldDB" id="A0AAX1WWQ7"/>
<keyword evidence="1" id="KW-0812">Transmembrane</keyword>
<dbReference type="PROSITE" id="PS50113">
    <property type="entry name" value="PAC"/>
    <property type="match status" value="1"/>
</dbReference>
<feature type="transmembrane region" description="Helical" evidence="1">
    <location>
        <begin position="41"/>
        <end position="64"/>
    </location>
</feature>
<dbReference type="SUPFAM" id="SSF141868">
    <property type="entry name" value="EAL domain-like"/>
    <property type="match status" value="1"/>
</dbReference>
<evidence type="ECO:0000259" key="4">
    <source>
        <dbReference type="PROSITE" id="PS50883"/>
    </source>
</evidence>
<dbReference type="InterPro" id="IPR000014">
    <property type="entry name" value="PAS"/>
</dbReference>
<feature type="transmembrane region" description="Helical" evidence="1">
    <location>
        <begin position="187"/>
        <end position="205"/>
    </location>
</feature>
<dbReference type="Gene3D" id="3.20.20.450">
    <property type="entry name" value="EAL domain"/>
    <property type="match status" value="1"/>
</dbReference>
<feature type="domain" description="PAC" evidence="3">
    <location>
        <begin position="622"/>
        <end position="676"/>
    </location>
</feature>
<dbReference type="Pfam" id="PF00563">
    <property type="entry name" value="EAL"/>
    <property type="match status" value="1"/>
</dbReference>
<name>A0AAX1WWQ7_9BURK</name>
<dbReference type="PROSITE" id="PS50883">
    <property type="entry name" value="EAL"/>
    <property type="match status" value="1"/>
</dbReference>
<dbReference type="InterPro" id="IPR000160">
    <property type="entry name" value="GGDEF_dom"/>
</dbReference>
<evidence type="ECO:0000313" key="6">
    <source>
        <dbReference type="EMBL" id="ROR49025.1"/>
    </source>
</evidence>
<comment type="caution">
    <text evidence="6">The sequence shown here is derived from an EMBL/GenBank/DDBJ whole genome shotgun (WGS) entry which is preliminary data.</text>
</comment>
<dbReference type="CDD" id="cd00130">
    <property type="entry name" value="PAS"/>
    <property type="match status" value="2"/>
</dbReference>
<dbReference type="SMART" id="SM00052">
    <property type="entry name" value="EAL"/>
    <property type="match status" value="1"/>
</dbReference>
<dbReference type="InterPro" id="IPR001633">
    <property type="entry name" value="EAL_dom"/>
</dbReference>